<proteinExistence type="predicted"/>
<keyword evidence="1" id="KW-1133">Transmembrane helix</keyword>
<dbReference type="AlphaFoldDB" id="A0AAU9LTD1"/>
<evidence type="ECO:0000313" key="3">
    <source>
        <dbReference type="Proteomes" id="UP001157418"/>
    </source>
</evidence>
<name>A0AAU9LTD1_9ASTR</name>
<evidence type="ECO:0000313" key="2">
    <source>
        <dbReference type="EMBL" id="CAH1416759.1"/>
    </source>
</evidence>
<protein>
    <recommendedName>
        <fullName evidence="4">CASP-like protein</fullName>
    </recommendedName>
</protein>
<sequence>MLSTSKRNYGKKITVNDEAVSMVLKILASLLSPTTFALGSVNFADYERAHVGLRWSKIWRASSGVCFLICLIMIVFDSMRYFAIGLYLDKVLHK</sequence>
<feature type="transmembrane region" description="Helical" evidence="1">
    <location>
        <begin position="65"/>
        <end position="88"/>
    </location>
</feature>
<comment type="caution">
    <text evidence="2">The sequence shown here is derived from an EMBL/GenBank/DDBJ whole genome shotgun (WGS) entry which is preliminary data.</text>
</comment>
<dbReference type="Proteomes" id="UP001157418">
    <property type="component" value="Unassembled WGS sequence"/>
</dbReference>
<keyword evidence="1" id="KW-0472">Membrane</keyword>
<keyword evidence="3" id="KW-1185">Reference proteome</keyword>
<accession>A0AAU9LTD1</accession>
<gene>
    <name evidence="2" type="ORF">LVIROSA_LOCUS4504</name>
</gene>
<keyword evidence="1" id="KW-0812">Transmembrane</keyword>
<organism evidence="2 3">
    <name type="scientific">Lactuca virosa</name>
    <dbReference type="NCBI Taxonomy" id="75947"/>
    <lineage>
        <taxon>Eukaryota</taxon>
        <taxon>Viridiplantae</taxon>
        <taxon>Streptophyta</taxon>
        <taxon>Embryophyta</taxon>
        <taxon>Tracheophyta</taxon>
        <taxon>Spermatophyta</taxon>
        <taxon>Magnoliopsida</taxon>
        <taxon>eudicotyledons</taxon>
        <taxon>Gunneridae</taxon>
        <taxon>Pentapetalae</taxon>
        <taxon>asterids</taxon>
        <taxon>campanulids</taxon>
        <taxon>Asterales</taxon>
        <taxon>Asteraceae</taxon>
        <taxon>Cichorioideae</taxon>
        <taxon>Cichorieae</taxon>
        <taxon>Lactucinae</taxon>
        <taxon>Lactuca</taxon>
    </lineage>
</organism>
<evidence type="ECO:0008006" key="4">
    <source>
        <dbReference type="Google" id="ProtNLM"/>
    </source>
</evidence>
<dbReference type="EMBL" id="CAKMRJ010000002">
    <property type="protein sequence ID" value="CAH1416759.1"/>
    <property type="molecule type" value="Genomic_DNA"/>
</dbReference>
<reference evidence="2 3" key="1">
    <citation type="submission" date="2022-01" db="EMBL/GenBank/DDBJ databases">
        <authorList>
            <person name="Xiong W."/>
            <person name="Schranz E."/>
        </authorList>
    </citation>
    <scope>NUCLEOTIDE SEQUENCE [LARGE SCALE GENOMIC DNA]</scope>
</reference>
<evidence type="ECO:0000256" key="1">
    <source>
        <dbReference type="SAM" id="Phobius"/>
    </source>
</evidence>
<feature type="transmembrane region" description="Helical" evidence="1">
    <location>
        <begin position="20"/>
        <end position="44"/>
    </location>
</feature>